<dbReference type="RefSeq" id="WP_186837135.1">
    <property type="nucleotide sequence ID" value="NZ_JACOPD010000007.1"/>
</dbReference>
<dbReference type="PANTHER" id="PTHR43581:SF4">
    <property type="entry name" value="ATP_GTP PHOSPHATASE"/>
    <property type="match status" value="1"/>
</dbReference>
<dbReference type="Gene3D" id="3.40.50.300">
    <property type="entry name" value="P-loop containing nucleotide triphosphate hydrolases"/>
    <property type="match status" value="1"/>
</dbReference>
<sequence length="623" mass="73280">MKIKRLHIKNYKSIKELEIDDAQDALILVGRNNSGKSVILDAIRVALGDKTVNMPDFNGPEGNIIIGMELEFAYEDLSFLHGNGIVKKMKNYDLWLKSFCQRLPSFIPDEEGGGILTFEYVFDRNGNEKYRDGIKKNNTYIRNVLPRIYFVDHYRNNIDILKDIMMFSNDDNFAEFKADRCIFDSAKKCSQCFDCMGVINRKKPQELTLVETSRLMQYKMFSLNLNTFADRLNSYFSKNGGGDLKIRYEIKFDADELFNIETIVENPSRKTYDSFDSMGEGFRSIYILSLLETYINSDNDTAPYIIMIEEPETYLHPQLQKIASEILYRLSKKNQVIFSTHEPEMLFNFTTKQIRQIYCDEFHMTAVRKDTDIDDILNDLGFTANDMMNVSFVFIVEGKQDRSRLPLLLNKYYSEVYDENGRLRRIAIISTNSCTNIKTYANLKYINTLYLKDQFMMIRDSDGKDKQMLGKQLCRYYGERAKEDKGNMPRVTDRNVLILKYYSFENYFLFPEIMEKVGVVKSVDEFYDILWEKYNQYLYKLTSVKKMLSKLDISIDSRNDLIANIENIRIYVRGHNLYDIFYGRFKANENDVLSRYIELAPRKIFADILDKIDGFVYFDSRRR</sequence>
<dbReference type="InterPro" id="IPR027417">
    <property type="entry name" value="P-loop_NTPase"/>
</dbReference>
<feature type="domain" description="Endonuclease GajA/Old nuclease/RecF-like AAA" evidence="1">
    <location>
        <begin position="259"/>
        <end position="345"/>
    </location>
</feature>
<dbReference type="Pfam" id="PF13175">
    <property type="entry name" value="AAA_15"/>
    <property type="match status" value="2"/>
</dbReference>
<feature type="domain" description="Endonuclease GajA/Old nuclease/RecF-like AAA" evidence="1">
    <location>
        <begin position="1"/>
        <end position="60"/>
    </location>
</feature>
<name>A0ABR7G1Q2_9FIRM</name>
<dbReference type="EMBL" id="JACOPD010000007">
    <property type="protein sequence ID" value="MBC5681359.1"/>
    <property type="molecule type" value="Genomic_DNA"/>
</dbReference>
<evidence type="ECO:0000259" key="1">
    <source>
        <dbReference type="Pfam" id="PF13175"/>
    </source>
</evidence>
<protein>
    <submittedName>
        <fullName evidence="2">AAA family ATPase</fullName>
    </submittedName>
</protein>
<dbReference type="SUPFAM" id="SSF52540">
    <property type="entry name" value="P-loop containing nucleoside triphosphate hydrolases"/>
    <property type="match status" value="1"/>
</dbReference>
<organism evidence="2 3">
    <name type="scientific">Lachnospira hominis</name>
    <name type="common">ex Liu et al. 2021</name>
    <dbReference type="NCBI Taxonomy" id="2763051"/>
    <lineage>
        <taxon>Bacteria</taxon>
        <taxon>Bacillati</taxon>
        <taxon>Bacillota</taxon>
        <taxon>Clostridia</taxon>
        <taxon>Lachnospirales</taxon>
        <taxon>Lachnospiraceae</taxon>
        <taxon>Lachnospira</taxon>
    </lineage>
</organism>
<evidence type="ECO:0000313" key="2">
    <source>
        <dbReference type="EMBL" id="MBC5681359.1"/>
    </source>
</evidence>
<comment type="caution">
    <text evidence="2">The sequence shown here is derived from an EMBL/GenBank/DDBJ whole genome shotgun (WGS) entry which is preliminary data.</text>
</comment>
<accession>A0ABR7G1Q2</accession>
<dbReference type="PANTHER" id="PTHR43581">
    <property type="entry name" value="ATP/GTP PHOSPHATASE"/>
    <property type="match status" value="1"/>
</dbReference>
<dbReference type="InterPro" id="IPR051396">
    <property type="entry name" value="Bact_Antivir_Def_Nuclease"/>
</dbReference>
<proteinExistence type="predicted"/>
<dbReference type="InterPro" id="IPR041685">
    <property type="entry name" value="AAA_GajA/Old/RecF-like"/>
</dbReference>
<gene>
    <name evidence="2" type="ORF">H8S01_10350</name>
</gene>
<reference evidence="2 3" key="1">
    <citation type="submission" date="2020-08" db="EMBL/GenBank/DDBJ databases">
        <title>Genome public.</title>
        <authorList>
            <person name="Liu C."/>
            <person name="Sun Q."/>
        </authorList>
    </citation>
    <scope>NUCLEOTIDE SEQUENCE [LARGE SCALE GENOMIC DNA]</scope>
    <source>
        <strain evidence="2 3">NSJ-43</strain>
    </source>
</reference>
<evidence type="ECO:0000313" key="3">
    <source>
        <dbReference type="Proteomes" id="UP000628463"/>
    </source>
</evidence>
<keyword evidence="3" id="KW-1185">Reference proteome</keyword>
<dbReference type="Proteomes" id="UP000628463">
    <property type="component" value="Unassembled WGS sequence"/>
</dbReference>